<gene>
    <name evidence="1" type="ORF">MPHL21000_12895</name>
</gene>
<organism evidence="1 2">
    <name type="scientific">Mycolicibacterium phlei DSM 43239 = CCUG 21000</name>
    <dbReference type="NCBI Taxonomy" id="1226750"/>
    <lineage>
        <taxon>Bacteria</taxon>
        <taxon>Bacillati</taxon>
        <taxon>Actinomycetota</taxon>
        <taxon>Actinomycetes</taxon>
        <taxon>Mycobacteriales</taxon>
        <taxon>Mycobacteriaceae</taxon>
        <taxon>Mycolicibacterium</taxon>
    </lineage>
</organism>
<sequence length="135" mass="14211">MVAMCTACGDQLSPDCQRTEDALRPMATGMVYYLSTFPADLTDEPLDRAGAAAAEAQAAAAIRAGVEGIESDALRAEVLKVADAFDTISRSTLAPASAIPSRDYFASKTRIDEAMQTIMKLCPGIGDDPVPPVTR</sequence>
<evidence type="ECO:0000313" key="1">
    <source>
        <dbReference type="EMBL" id="KAB7755973.1"/>
    </source>
</evidence>
<dbReference type="AlphaFoldDB" id="A0A5N5V247"/>
<dbReference type="Proteomes" id="UP000325690">
    <property type="component" value="Unassembled WGS sequence"/>
</dbReference>
<dbReference type="EMBL" id="ANBP01000015">
    <property type="protein sequence ID" value="KAB7755973.1"/>
    <property type="molecule type" value="Genomic_DNA"/>
</dbReference>
<proteinExistence type="predicted"/>
<comment type="caution">
    <text evidence="1">The sequence shown here is derived from an EMBL/GenBank/DDBJ whole genome shotgun (WGS) entry which is preliminary data.</text>
</comment>
<protein>
    <submittedName>
        <fullName evidence="1">Uncharacterized protein</fullName>
    </submittedName>
</protein>
<reference evidence="1 2" key="1">
    <citation type="submission" date="2012-10" db="EMBL/GenBank/DDBJ databases">
        <title>The draft sequence of the Mycobacterium pheli genome.</title>
        <authorList>
            <person name="Pettersson B.M.F."/>
            <person name="Das S."/>
            <person name="Dasgupta S."/>
            <person name="Bhattacharya A."/>
            <person name="Kirsebom L.A."/>
        </authorList>
    </citation>
    <scope>NUCLEOTIDE SEQUENCE [LARGE SCALE GENOMIC DNA]</scope>
    <source>
        <strain evidence="1 2">CCUG 21000</strain>
    </source>
</reference>
<name>A0A5N5V247_MYCPH</name>
<accession>A0A5N5V247</accession>
<keyword evidence="2" id="KW-1185">Reference proteome</keyword>
<evidence type="ECO:0000313" key="2">
    <source>
        <dbReference type="Proteomes" id="UP000325690"/>
    </source>
</evidence>